<feature type="compositionally biased region" description="Polar residues" evidence="1">
    <location>
        <begin position="31"/>
        <end position="40"/>
    </location>
</feature>
<feature type="compositionally biased region" description="Basic and acidic residues" evidence="1">
    <location>
        <begin position="1"/>
        <end position="13"/>
    </location>
</feature>
<evidence type="ECO:0000313" key="3">
    <source>
        <dbReference type="Proteomes" id="UP001153678"/>
    </source>
</evidence>
<gene>
    <name evidence="2" type="ORF">FWILDA_LOCUS7950</name>
</gene>
<feature type="compositionally biased region" description="Low complexity" evidence="1">
    <location>
        <begin position="14"/>
        <end position="30"/>
    </location>
</feature>
<evidence type="ECO:0000256" key="1">
    <source>
        <dbReference type="SAM" id="MobiDB-lite"/>
    </source>
</evidence>
<proteinExistence type="predicted"/>
<dbReference type="EMBL" id="CAMKVN010001626">
    <property type="protein sequence ID" value="CAI2177167.1"/>
    <property type="molecule type" value="Genomic_DNA"/>
</dbReference>
<organism evidence="2 3">
    <name type="scientific">Funneliformis geosporum</name>
    <dbReference type="NCBI Taxonomy" id="1117311"/>
    <lineage>
        <taxon>Eukaryota</taxon>
        <taxon>Fungi</taxon>
        <taxon>Fungi incertae sedis</taxon>
        <taxon>Mucoromycota</taxon>
        <taxon>Glomeromycotina</taxon>
        <taxon>Glomeromycetes</taxon>
        <taxon>Glomerales</taxon>
        <taxon>Glomeraceae</taxon>
        <taxon>Funneliformis</taxon>
    </lineage>
</organism>
<reference evidence="2" key="1">
    <citation type="submission" date="2022-08" db="EMBL/GenBank/DDBJ databases">
        <authorList>
            <person name="Kallberg Y."/>
            <person name="Tangrot J."/>
            <person name="Rosling A."/>
        </authorList>
    </citation>
    <scope>NUCLEOTIDE SEQUENCE</scope>
    <source>
        <strain evidence="2">Wild A</strain>
    </source>
</reference>
<accession>A0A9W4SPU2</accession>
<name>A0A9W4SPU2_9GLOM</name>
<dbReference type="AlphaFoldDB" id="A0A9W4SPU2"/>
<feature type="region of interest" description="Disordered" evidence="1">
    <location>
        <begin position="1"/>
        <end position="40"/>
    </location>
</feature>
<protein>
    <submittedName>
        <fullName evidence="2">17278_t:CDS:1</fullName>
    </submittedName>
</protein>
<comment type="caution">
    <text evidence="2">The sequence shown here is derived from an EMBL/GenBank/DDBJ whole genome shotgun (WGS) entry which is preliminary data.</text>
</comment>
<sequence length="40" mass="4610">NKNDTQRNYDKNPNKNLSSENLDNLNEISNKTLSNDSDEI</sequence>
<feature type="non-terminal residue" evidence="2">
    <location>
        <position position="1"/>
    </location>
</feature>
<keyword evidence="3" id="KW-1185">Reference proteome</keyword>
<dbReference type="Proteomes" id="UP001153678">
    <property type="component" value="Unassembled WGS sequence"/>
</dbReference>
<evidence type="ECO:0000313" key="2">
    <source>
        <dbReference type="EMBL" id="CAI2177167.1"/>
    </source>
</evidence>